<name>A0A7Y7WG58_9PSED</name>
<dbReference type="InterPro" id="IPR025391">
    <property type="entry name" value="DUF4123"/>
</dbReference>
<reference evidence="2 3" key="1">
    <citation type="submission" date="2020-04" db="EMBL/GenBank/DDBJ databases">
        <title>Molecular characterization of pseudomonads from Agaricus bisporus reveal novel blotch 2 pathogens in Western Europe.</title>
        <authorList>
            <person name="Taparia T."/>
            <person name="Krijger M."/>
            <person name="Haynes E."/>
            <person name="Elpinstone J.G."/>
            <person name="Noble R."/>
            <person name="Van Der Wolf J."/>
        </authorList>
    </citation>
    <scope>NUCLEOTIDE SEQUENCE [LARGE SCALE GENOMIC DNA]</scope>
    <source>
        <strain evidence="2 3">F1001</strain>
    </source>
</reference>
<dbReference type="AlphaFoldDB" id="A0A7Y7WG58"/>
<organism evidence="2 3">
    <name type="scientific">Pseudomonas gingeri</name>
    <dbReference type="NCBI Taxonomy" id="117681"/>
    <lineage>
        <taxon>Bacteria</taxon>
        <taxon>Pseudomonadati</taxon>
        <taxon>Pseudomonadota</taxon>
        <taxon>Gammaproteobacteria</taxon>
        <taxon>Pseudomonadales</taxon>
        <taxon>Pseudomonadaceae</taxon>
        <taxon>Pseudomonas</taxon>
    </lineage>
</organism>
<proteinExistence type="predicted"/>
<accession>A0A7Y7WG58</accession>
<dbReference type="Proteomes" id="UP000582981">
    <property type="component" value="Unassembled WGS sequence"/>
</dbReference>
<dbReference type="EMBL" id="JACAPU010000019">
    <property type="protein sequence ID" value="NWB48308.1"/>
    <property type="molecule type" value="Genomic_DNA"/>
</dbReference>
<evidence type="ECO:0000313" key="2">
    <source>
        <dbReference type="EMBL" id="NWB48308.1"/>
    </source>
</evidence>
<protein>
    <submittedName>
        <fullName evidence="2">DUF4123 domain-containing protein</fullName>
    </submittedName>
</protein>
<dbReference type="RefSeq" id="WP_177144654.1">
    <property type="nucleotide sequence ID" value="NZ_JACAPU010000019.1"/>
</dbReference>
<feature type="domain" description="DUF4123" evidence="1">
    <location>
        <begin position="10"/>
        <end position="128"/>
    </location>
</feature>
<sequence length="262" mass="29652">MKTTDDCSQWLLLDVPGAPGVVEALKQRYAHYLAYNLFEGTPFQGLGEVAPRLLQLAEDCPLSRLSQANPSLWPGLFLHTRAPVQALLAHLRQILVVGFDEQHRGLLSYYNPQTASYLFDSSDPRELSGWLGPIRCLYWHGGTWADRAIGSVGWQQLFNPGLEVDVLGAPPVLDSRQRRRLQTCLLERHAYQWSRCSGHEYDRTWCHVQEGIAQGFREYGLLDGWLHLRAEYPAEPIPTDPLGDSPVERLENLRRTWGAGHG</sequence>
<evidence type="ECO:0000313" key="3">
    <source>
        <dbReference type="Proteomes" id="UP000582981"/>
    </source>
</evidence>
<evidence type="ECO:0000259" key="1">
    <source>
        <dbReference type="Pfam" id="PF13503"/>
    </source>
</evidence>
<comment type="caution">
    <text evidence="2">The sequence shown here is derived from an EMBL/GenBank/DDBJ whole genome shotgun (WGS) entry which is preliminary data.</text>
</comment>
<gene>
    <name evidence="2" type="ORF">HX829_17600</name>
</gene>
<dbReference type="Pfam" id="PF13503">
    <property type="entry name" value="DUF4123"/>
    <property type="match status" value="1"/>
</dbReference>